<dbReference type="AlphaFoldDB" id="A0A248TKS8"/>
<dbReference type="Proteomes" id="UP000215137">
    <property type="component" value="Chromosome"/>
</dbReference>
<dbReference type="EMBL" id="CP022983">
    <property type="protein sequence ID" value="ASV68729.1"/>
    <property type="molecule type" value="Genomic_DNA"/>
</dbReference>
<feature type="domain" description="Sporulation membrane protein YtrI C-terminal" evidence="3">
    <location>
        <begin position="80"/>
        <end position="165"/>
    </location>
</feature>
<dbReference type="InterPro" id="IPR048198">
    <property type="entry name" value="YtrI"/>
</dbReference>
<sequence>MRIPPYYRRPSWQRFFAGMAIGGVLSWCVFVYIFGEWQERYSLEIHTQEAEIKELENEKEIWQKEFKKLNKENEELLTVQEIVVKIDQSALKKYNLDEYSLYQTEDAIKEDISILMARDIKSVGQSIELVKRIIVNKTHPINGKRYRADIQSIIIDTTLVLEVELLLN</sequence>
<dbReference type="NCBIfam" id="NF041479">
    <property type="entry name" value="spor_membprot_YtrI"/>
    <property type="match status" value="1"/>
</dbReference>
<keyword evidence="1" id="KW-0175">Coiled coil</keyword>
<keyword evidence="5" id="KW-1185">Reference proteome</keyword>
<dbReference type="Pfam" id="PF26347">
    <property type="entry name" value="YtrI_sporulation"/>
    <property type="match status" value="1"/>
</dbReference>
<keyword evidence="2" id="KW-1133">Transmembrane helix</keyword>
<feature type="transmembrane region" description="Helical" evidence="2">
    <location>
        <begin position="15"/>
        <end position="35"/>
    </location>
</feature>
<evidence type="ECO:0000259" key="3">
    <source>
        <dbReference type="Pfam" id="PF26347"/>
    </source>
</evidence>
<proteinExistence type="predicted"/>
<protein>
    <submittedName>
        <fullName evidence="4">Sporulation protein</fullName>
    </submittedName>
</protein>
<keyword evidence="2" id="KW-0472">Membrane</keyword>
<name>A0A248TKS8_9BACI</name>
<evidence type="ECO:0000313" key="4">
    <source>
        <dbReference type="EMBL" id="ASV68729.1"/>
    </source>
</evidence>
<gene>
    <name evidence="4" type="ORF">CKF48_16420</name>
</gene>
<feature type="coiled-coil region" evidence="1">
    <location>
        <begin position="38"/>
        <end position="79"/>
    </location>
</feature>
<evidence type="ECO:0000313" key="5">
    <source>
        <dbReference type="Proteomes" id="UP000215137"/>
    </source>
</evidence>
<organism evidence="4 5">
    <name type="scientific">Cytobacillus kochii</name>
    <dbReference type="NCBI Taxonomy" id="859143"/>
    <lineage>
        <taxon>Bacteria</taxon>
        <taxon>Bacillati</taxon>
        <taxon>Bacillota</taxon>
        <taxon>Bacilli</taxon>
        <taxon>Bacillales</taxon>
        <taxon>Bacillaceae</taxon>
        <taxon>Cytobacillus</taxon>
    </lineage>
</organism>
<keyword evidence="2" id="KW-0812">Transmembrane</keyword>
<dbReference type="InterPro" id="IPR058620">
    <property type="entry name" value="YtrI_C"/>
</dbReference>
<evidence type="ECO:0000256" key="1">
    <source>
        <dbReference type="SAM" id="Coils"/>
    </source>
</evidence>
<accession>A0A248TKS8</accession>
<evidence type="ECO:0000256" key="2">
    <source>
        <dbReference type="SAM" id="Phobius"/>
    </source>
</evidence>
<reference evidence="4 5" key="1">
    <citation type="submission" date="2017-08" db="EMBL/GenBank/DDBJ databases">
        <title>Complete Genome Sequence of Bacillus kochii Oregon-R-modENCODE STRAIN BDGP4, isolated from Drosophila melanogaster gut.</title>
        <authorList>
            <person name="Wan K.H."/>
            <person name="Yu C."/>
            <person name="Park S."/>
            <person name="Hammonds A.S."/>
            <person name="Booth B.W."/>
            <person name="Celniker S.E."/>
        </authorList>
    </citation>
    <scope>NUCLEOTIDE SEQUENCE [LARGE SCALE GENOMIC DNA]</scope>
    <source>
        <strain evidence="4 5">BDGP4</strain>
    </source>
</reference>
<dbReference type="GeneID" id="97217262"/>
<dbReference type="OrthoDB" id="2691164at2"/>
<dbReference type="RefSeq" id="WP_095372297.1">
    <property type="nucleotide sequence ID" value="NZ_CANMJM010000001.1"/>
</dbReference>
<dbReference type="KEGG" id="bko:CKF48_16420"/>